<keyword evidence="2 5" id="KW-0012">Acyltransferase</keyword>
<feature type="domain" description="N-acetyltransferase" evidence="4">
    <location>
        <begin position="26"/>
        <end position="182"/>
    </location>
</feature>
<dbReference type="Proteomes" id="UP001549251">
    <property type="component" value="Unassembled WGS sequence"/>
</dbReference>
<dbReference type="RefSeq" id="WP_354547098.1">
    <property type="nucleotide sequence ID" value="NZ_JBEPSD010000001.1"/>
</dbReference>
<keyword evidence="1 5" id="KW-0808">Transferase</keyword>
<dbReference type="PANTHER" id="PTHR43792:SF8">
    <property type="entry name" value="[RIBOSOMAL PROTEIN US5]-ALANINE N-ACETYLTRANSFERASE"/>
    <property type="match status" value="1"/>
</dbReference>
<organism evidence="5 6">
    <name type="scientific">Rhodanobacter soli</name>
    <dbReference type="NCBI Taxonomy" id="590609"/>
    <lineage>
        <taxon>Bacteria</taxon>
        <taxon>Pseudomonadati</taxon>
        <taxon>Pseudomonadota</taxon>
        <taxon>Gammaproteobacteria</taxon>
        <taxon>Lysobacterales</taxon>
        <taxon>Rhodanobacteraceae</taxon>
        <taxon>Rhodanobacter</taxon>
    </lineage>
</organism>
<evidence type="ECO:0000256" key="2">
    <source>
        <dbReference type="ARBA" id="ARBA00023315"/>
    </source>
</evidence>
<comment type="caution">
    <text evidence="5">The sequence shown here is derived from an EMBL/GenBank/DDBJ whole genome shotgun (WGS) entry which is preliminary data.</text>
</comment>
<proteinExistence type="inferred from homology"/>
<dbReference type="InterPro" id="IPR051531">
    <property type="entry name" value="N-acetyltransferase"/>
</dbReference>
<evidence type="ECO:0000256" key="1">
    <source>
        <dbReference type="ARBA" id="ARBA00022679"/>
    </source>
</evidence>
<protein>
    <submittedName>
        <fullName evidence="5">Ribosomal-protein-alanine N-acetyltransferase</fullName>
        <ecNumber evidence="5">2.3.1.267</ecNumber>
    </submittedName>
</protein>
<dbReference type="Pfam" id="PF13302">
    <property type="entry name" value="Acetyltransf_3"/>
    <property type="match status" value="1"/>
</dbReference>
<dbReference type="GO" id="GO:0008999">
    <property type="term" value="F:protein-N-terminal-alanine acetyltransferase activity"/>
    <property type="evidence" value="ECO:0007669"/>
    <property type="project" value="UniProtKB-EC"/>
</dbReference>
<evidence type="ECO:0000313" key="5">
    <source>
        <dbReference type="EMBL" id="MET4568264.1"/>
    </source>
</evidence>
<accession>A0ABV2PTB7</accession>
<reference evidence="5 6" key="1">
    <citation type="submission" date="2024-06" db="EMBL/GenBank/DDBJ databases">
        <title>Sorghum-associated microbial communities from plants grown in Nebraska, USA.</title>
        <authorList>
            <person name="Schachtman D."/>
        </authorList>
    </citation>
    <scope>NUCLEOTIDE SEQUENCE [LARGE SCALE GENOMIC DNA]</scope>
    <source>
        <strain evidence="5 6">1757</strain>
    </source>
</reference>
<dbReference type="PROSITE" id="PS51186">
    <property type="entry name" value="GNAT"/>
    <property type="match status" value="1"/>
</dbReference>
<gene>
    <name evidence="5" type="ORF">ABIE04_000591</name>
</gene>
<evidence type="ECO:0000256" key="3">
    <source>
        <dbReference type="ARBA" id="ARBA00038502"/>
    </source>
</evidence>
<keyword evidence="6" id="KW-1185">Reference proteome</keyword>
<dbReference type="EMBL" id="JBEPSD010000001">
    <property type="protein sequence ID" value="MET4568264.1"/>
    <property type="molecule type" value="Genomic_DNA"/>
</dbReference>
<dbReference type="PANTHER" id="PTHR43792">
    <property type="entry name" value="GNAT FAMILY, PUTATIVE (AFU_ORTHOLOGUE AFUA_3G00765)-RELATED-RELATED"/>
    <property type="match status" value="1"/>
</dbReference>
<dbReference type="SUPFAM" id="SSF55729">
    <property type="entry name" value="Acyl-CoA N-acyltransferases (Nat)"/>
    <property type="match status" value="1"/>
</dbReference>
<dbReference type="Gene3D" id="3.40.630.30">
    <property type="match status" value="1"/>
</dbReference>
<name>A0ABV2PTB7_9GAMM</name>
<evidence type="ECO:0000313" key="6">
    <source>
        <dbReference type="Proteomes" id="UP001549251"/>
    </source>
</evidence>
<dbReference type="InterPro" id="IPR016181">
    <property type="entry name" value="Acyl_CoA_acyltransferase"/>
</dbReference>
<comment type="similarity">
    <text evidence="3">Belongs to the acetyltransferase family. RimJ subfamily.</text>
</comment>
<sequence length="184" mass="20549">MSVSAVLQTARTRIRLPEPSDAPKLLRFRVDNRAHLAPWEPLREDSYYTLEHCAQAIADGQAAARLDRGYPLIVFSPDGEDVLASFTLSNVVRGPFQACLLGYSVSAGLQGLGLMHEALEAGLAWAFGELGLHRVMANYLPRNERSARLLERLGFEREGYAREYLRIAGRWEDHVLTAKIRTGD</sequence>
<dbReference type="InterPro" id="IPR000182">
    <property type="entry name" value="GNAT_dom"/>
</dbReference>
<evidence type="ECO:0000259" key="4">
    <source>
        <dbReference type="PROSITE" id="PS51186"/>
    </source>
</evidence>
<dbReference type="EC" id="2.3.1.267" evidence="5"/>